<feature type="compositionally biased region" description="Acidic residues" evidence="1">
    <location>
        <begin position="756"/>
        <end position="776"/>
    </location>
</feature>
<feature type="compositionally biased region" description="Basic residues" evidence="1">
    <location>
        <begin position="736"/>
        <end position="745"/>
    </location>
</feature>
<feature type="region of interest" description="Disordered" evidence="1">
    <location>
        <begin position="730"/>
        <end position="776"/>
    </location>
</feature>
<accession>A0ABD3NFD6</accession>
<dbReference type="InterPro" id="IPR027417">
    <property type="entry name" value="P-loop_NTPase"/>
</dbReference>
<name>A0ABD3NFD6_9STRA</name>
<organism evidence="2 3">
    <name type="scientific">Cyclotella atomus</name>
    <dbReference type="NCBI Taxonomy" id="382360"/>
    <lineage>
        <taxon>Eukaryota</taxon>
        <taxon>Sar</taxon>
        <taxon>Stramenopiles</taxon>
        <taxon>Ochrophyta</taxon>
        <taxon>Bacillariophyta</taxon>
        <taxon>Coscinodiscophyceae</taxon>
        <taxon>Thalassiosirophycidae</taxon>
        <taxon>Stephanodiscales</taxon>
        <taxon>Stephanodiscaceae</taxon>
        <taxon>Cyclotella</taxon>
    </lineage>
</organism>
<evidence type="ECO:0000256" key="1">
    <source>
        <dbReference type="SAM" id="MobiDB-lite"/>
    </source>
</evidence>
<sequence>MRRMEKTRERRHHNLPAHLEGALLNLSQRRCRGIMVDKCMNCGDASNLPTCRIIPRALATICLASSCILFLATKYHVLRKSSIDLSRRRLDWTSNCKPDIIASLPYPTKPEIPFLKSPSYLASFPGSGDKLFSKHLVEMISGLEVAEAAVSPSLYKLKELGGNPGEYGGQGEVFGVRTHFPHTSGKLASWDNEIPYTIVFLRNPIHAIPSYFNEVYELRNHLPPGSSKDSQHKADTHDTWIKWRDNQFPSQMMLYRRFVSFWMERHIEDDNHRIFFTYESLVEWYKGPEDSKRLYDFIERAIKDNIVQMVKSGGVDGVTFEDKDVINTLVNDATKSLVKRDDAPCIWKELVAPATQITNRRLQSVDPPYSSSSGGEWDPIERPLTAENLAALSQMLLELMNRWSRHQRLLNIMAEYHRDVNKLYLEVAKKEDQKPVQPLRDVGEDIVEDELLQPSPDKSKILPQSDPKMNKNFHIIQASPTHTASTIAMNWLMGLFTPFSDYAFMTGNWPEAPIQQSGKEVNIEAHVVTKTHDLEILKMYKKMRPLFDEVFFVISYQQSDLGTTVNEELCQYKNVLCILYDELVFSSQDELKEMVARLTAKLKTRFAYFFGTDEWLTERDESNCFRRLQDMTRAKLDMENQPKDAVDMRFGVHGGGKKKCPPSLRRYNSRMAATFVTFTSQIPSEVPPPPSLASRIVSFINDSLVADAPLTNAGAAVSVPIEVVDADTPANSTVQRRSKRTRARQTSHDAEPIGNEAEEANVEFEAVDENPVANDD</sequence>
<dbReference type="Proteomes" id="UP001530400">
    <property type="component" value="Unassembled WGS sequence"/>
</dbReference>
<dbReference type="AlphaFoldDB" id="A0ABD3NFD6"/>
<evidence type="ECO:0000313" key="3">
    <source>
        <dbReference type="Proteomes" id="UP001530400"/>
    </source>
</evidence>
<comment type="caution">
    <text evidence="2">The sequence shown here is derived from an EMBL/GenBank/DDBJ whole genome shotgun (WGS) entry which is preliminary data.</text>
</comment>
<proteinExistence type="predicted"/>
<evidence type="ECO:0000313" key="2">
    <source>
        <dbReference type="EMBL" id="KAL3774642.1"/>
    </source>
</evidence>
<reference evidence="2 3" key="1">
    <citation type="submission" date="2024-10" db="EMBL/GenBank/DDBJ databases">
        <title>Updated reference genomes for cyclostephanoid diatoms.</title>
        <authorList>
            <person name="Roberts W.R."/>
            <person name="Alverson A.J."/>
        </authorList>
    </citation>
    <scope>NUCLEOTIDE SEQUENCE [LARGE SCALE GENOMIC DNA]</scope>
    <source>
        <strain evidence="2 3">AJA010-31</strain>
    </source>
</reference>
<dbReference type="EMBL" id="JALLPJ020001183">
    <property type="protein sequence ID" value="KAL3774642.1"/>
    <property type="molecule type" value="Genomic_DNA"/>
</dbReference>
<keyword evidence="3" id="KW-1185">Reference proteome</keyword>
<protein>
    <recommendedName>
        <fullName evidence="4">Sulfotransferase domain-containing protein</fullName>
    </recommendedName>
</protein>
<gene>
    <name evidence="2" type="ORF">ACHAWO_008308</name>
</gene>
<evidence type="ECO:0008006" key="4">
    <source>
        <dbReference type="Google" id="ProtNLM"/>
    </source>
</evidence>
<dbReference type="Gene3D" id="3.40.50.300">
    <property type="entry name" value="P-loop containing nucleotide triphosphate hydrolases"/>
    <property type="match status" value="1"/>
</dbReference>